<evidence type="ECO:0000259" key="7">
    <source>
        <dbReference type="Pfam" id="PF00155"/>
    </source>
</evidence>
<dbReference type="CDD" id="cd00609">
    <property type="entry name" value="AAT_like"/>
    <property type="match status" value="1"/>
</dbReference>
<evidence type="ECO:0000256" key="4">
    <source>
        <dbReference type="ARBA" id="ARBA00022679"/>
    </source>
</evidence>
<dbReference type="InterPro" id="IPR050596">
    <property type="entry name" value="AspAT/PAT-like"/>
</dbReference>
<evidence type="ECO:0000256" key="2">
    <source>
        <dbReference type="ARBA" id="ARBA00007441"/>
    </source>
</evidence>
<dbReference type="Proteomes" id="UP000264071">
    <property type="component" value="Unassembled WGS sequence"/>
</dbReference>
<evidence type="ECO:0000313" key="8">
    <source>
        <dbReference type="EMBL" id="HCT59149.1"/>
    </source>
</evidence>
<gene>
    <name evidence="8" type="ORF">DGD08_18265</name>
</gene>
<evidence type="ECO:0000256" key="1">
    <source>
        <dbReference type="ARBA" id="ARBA00001933"/>
    </source>
</evidence>
<reference evidence="8 9" key="1">
    <citation type="journal article" date="2018" name="Nat. Biotechnol.">
        <title>A standardized bacterial taxonomy based on genome phylogeny substantially revises the tree of life.</title>
        <authorList>
            <person name="Parks D.H."/>
            <person name="Chuvochina M."/>
            <person name="Waite D.W."/>
            <person name="Rinke C."/>
            <person name="Skarshewski A."/>
            <person name="Chaumeil P.A."/>
            <person name="Hugenholtz P."/>
        </authorList>
    </citation>
    <scope>NUCLEOTIDE SEQUENCE [LARGE SCALE GENOMIC DNA]</scope>
    <source>
        <strain evidence="8">UBA8844</strain>
    </source>
</reference>
<dbReference type="AlphaFoldDB" id="A0A3D4VDG0"/>
<dbReference type="Pfam" id="PF00155">
    <property type="entry name" value="Aminotran_1_2"/>
    <property type="match status" value="1"/>
</dbReference>
<dbReference type="InterPro" id="IPR015424">
    <property type="entry name" value="PyrdxlP-dep_Trfase"/>
</dbReference>
<evidence type="ECO:0000256" key="5">
    <source>
        <dbReference type="ARBA" id="ARBA00022898"/>
    </source>
</evidence>
<evidence type="ECO:0000256" key="3">
    <source>
        <dbReference type="ARBA" id="ARBA00022576"/>
    </source>
</evidence>
<protein>
    <submittedName>
        <fullName evidence="8">Pyridoxal phosphate-dependent aminotransferase</fullName>
    </submittedName>
</protein>
<dbReference type="InterPro" id="IPR004839">
    <property type="entry name" value="Aminotransferase_I/II_large"/>
</dbReference>
<organism evidence="8 9">
    <name type="scientific">Gemmatimonas aurantiaca</name>
    <dbReference type="NCBI Taxonomy" id="173480"/>
    <lineage>
        <taxon>Bacteria</taxon>
        <taxon>Pseudomonadati</taxon>
        <taxon>Gemmatimonadota</taxon>
        <taxon>Gemmatimonadia</taxon>
        <taxon>Gemmatimonadales</taxon>
        <taxon>Gemmatimonadaceae</taxon>
        <taxon>Gemmatimonas</taxon>
    </lineage>
</organism>
<comment type="cofactor">
    <cofactor evidence="1">
        <name>pyridoxal 5'-phosphate</name>
        <dbReference type="ChEBI" id="CHEBI:597326"/>
    </cofactor>
</comment>
<name>A0A3D4VDG0_9BACT</name>
<dbReference type="Gene3D" id="3.40.640.10">
    <property type="entry name" value="Type I PLP-dependent aspartate aminotransferase-like (Major domain)"/>
    <property type="match status" value="1"/>
</dbReference>
<keyword evidence="5" id="KW-0663">Pyridoxal phosphate</keyword>
<accession>A0A3D4VDG0</accession>
<dbReference type="OMA" id="LRAPGYC"/>
<dbReference type="EMBL" id="DPIY01000012">
    <property type="protein sequence ID" value="HCT59149.1"/>
    <property type="molecule type" value="Genomic_DNA"/>
</dbReference>
<feature type="domain" description="Aminotransferase class I/classII large" evidence="7">
    <location>
        <begin position="43"/>
        <end position="390"/>
    </location>
</feature>
<comment type="similarity">
    <text evidence="2">Belongs to the class-I pyridoxal-phosphate-dependent aminotransferase family.</text>
</comment>
<keyword evidence="3 8" id="KW-0032">Aminotransferase</keyword>
<dbReference type="Gene3D" id="3.90.1150.10">
    <property type="entry name" value="Aspartate Aminotransferase, domain 1"/>
    <property type="match status" value="1"/>
</dbReference>
<evidence type="ECO:0000313" key="9">
    <source>
        <dbReference type="Proteomes" id="UP000264071"/>
    </source>
</evidence>
<dbReference type="InterPro" id="IPR015421">
    <property type="entry name" value="PyrdxlP-dep_Trfase_major"/>
</dbReference>
<sequence length="418" mass="44996">MLTISEKFARLGTDHAPGQEVRQDRVAQDTDLRGDVIAGTPVDFSHGDVNDDAFAPTPGAFEEFVAGVERGGSQAYTEYRGGAELRDSLGERLTHFTGKPVSGADELIITPGTQGALFLALGATVNTGDRVAVVRPDYFANRKLVEFLGGVVVPVRMDYLAHTDGAGLDLGQLEDAFKSGVKTFLFSNPNNPAGVVYTAAEIARIAELATTYGATVIVDQLYSRLLYSGSTYTHLRASNIDANQVVTIMGPSKTESLSGYRLGVAFGAPHIIDRMEKLQAIVSLRAPGYSQAVLRTWFAEPDGWLQDRIALHQALRDELLGVFATVPELVVRAPQAGSYLFPKLPALDVSLHDFVRALRVQAGVTVTPGTEFSPESTDSIRLNFSQNHDAAVQAAHRIAQLIERYRADVGAVRAGIAQ</sequence>
<dbReference type="InterPro" id="IPR015422">
    <property type="entry name" value="PyrdxlP-dep_Trfase_small"/>
</dbReference>
<dbReference type="PANTHER" id="PTHR46383">
    <property type="entry name" value="ASPARTATE AMINOTRANSFERASE"/>
    <property type="match status" value="1"/>
</dbReference>
<dbReference type="NCBIfam" id="NF004854">
    <property type="entry name" value="PRK06207.1"/>
    <property type="match status" value="1"/>
</dbReference>
<dbReference type="SUPFAM" id="SSF53383">
    <property type="entry name" value="PLP-dependent transferases"/>
    <property type="match status" value="1"/>
</dbReference>
<keyword evidence="4 8" id="KW-0808">Transferase</keyword>
<comment type="caution">
    <text evidence="8">The sequence shown here is derived from an EMBL/GenBank/DDBJ whole genome shotgun (WGS) entry which is preliminary data.</text>
</comment>
<proteinExistence type="inferred from homology"/>
<dbReference type="GO" id="GO:0030170">
    <property type="term" value="F:pyridoxal phosphate binding"/>
    <property type="evidence" value="ECO:0007669"/>
    <property type="project" value="InterPro"/>
</dbReference>
<dbReference type="PANTHER" id="PTHR46383:SF1">
    <property type="entry name" value="ASPARTATE AMINOTRANSFERASE"/>
    <property type="match status" value="1"/>
</dbReference>
<dbReference type="GO" id="GO:0006520">
    <property type="term" value="P:amino acid metabolic process"/>
    <property type="evidence" value="ECO:0007669"/>
    <property type="project" value="InterPro"/>
</dbReference>
<evidence type="ECO:0000256" key="6">
    <source>
        <dbReference type="SAM" id="MobiDB-lite"/>
    </source>
</evidence>
<feature type="region of interest" description="Disordered" evidence="6">
    <location>
        <begin position="1"/>
        <end position="29"/>
    </location>
</feature>
<dbReference type="GO" id="GO:0008483">
    <property type="term" value="F:transaminase activity"/>
    <property type="evidence" value="ECO:0007669"/>
    <property type="project" value="UniProtKB-KW"/>
</dbReference>